<evidence type="ECO:0000313" key="1">
    <source>
        <dbReference type="EMBL" id="NGP90009.1"/>
    </source>
</evidence>
<organism evidence="1 2">
    <name type="scientific">Fodinibius halophilus</name>
    <dbReference type="NCBI Taxonomy" id="1736908"/>
    <lineage>
        <taxon>Bacteria</taxon>
        <taxon>Pseudomonadati</taxon>
        <taxon>Balneolota</taxon>
        <taxon>Balneolia</taxon>
        <taxon>Balneolales</taxon>
        <taxon>Balneolaceae</taxon>
        <taxon>Fodinibius</taxon>
    </lineage>
</organism>
<dbReference type="InterPro" id="IPR047675">
    <property type="entry name" value="Putative_zinc-bd"/>
</dbReference>
<dbReference type="NCBIfam" id="NF041373">
    <property type="entry name" value="HGG_STG"/>
    <property type="match status" value="1"/>
</dbReference>
<dbReference type="Proteomes" id="UP000479132">
    <property type="component" value="Unassembled WGS sequence"/>
</dbReference>
<proteinExistence type="predicted"/>
<evidence type="ECO:0000313" key="2">
    <source>
        <dbReference type="Proteomes" id="UP000479132"/>
    </source>
</evidence>
<dbReference type="EMBL" id="JAALLS010000030">
    <property type="protein sequence ID" value="NGP90009.1"/>
    <property type="molecule type" value="Genomic_DNA"/>
</dbReference>
<accession>A0A6M1T7C2</accession>
<comment type="caution">
    <text evidence="1">The sequence shown here is derived from an EMBL/GenBank/DDBJ whole genome shotgun (WGS) entry which is preliminary data.</text>
</comment>
<name>A0A6M1T7C2_9BACT</name>
<gene>
    <name evidence="1" type="ORF">G3569_16750</name>
</gene>
<reference evidence="1 2" key="1">
    <citation type="submission" date="2020-02" db="EMBL/GenBank/DDBJ databases">
        <title>Aliifodinibius halophilus 2W32, complete genome.</title>
        <authorList>
            <person name="Li Y."/>
            <person name="Wu S."/>
        </authorList>
    </citation>
    <scope>NUCLEOTIDE SEQUENCE [LARGE SCALE GENOMIC DNA]</scope>
    <source>
        <strain evidence="1 2">2W32</strain>
    </source>
</reference>
<sequence>MADDKNRCGAKCRDGSKCRNYAMDNGRCRMHGGKSLKGKDSKTWKNGIYSRYASKSLKDVLDQLQELPSEELLNADNELKLLQALIIESKALKNGTGELEEIEGLSKVIDRLVRAKQRAVALKIEEERLIPAEDVKLFLSFVEDLLINRIDETEAYELLDEMQTFQISDHATN</sequence>
<dbReference type="RefSeq" id="WP_165271226.1">
    <property type="nucleotide sequence ID" value="NZ_JAALLS010000030.1"/>
</dbReference>
<protein>
    <submittedName>
        <fullName evidence="1">Uncharacterized protein</fullName>
    </submittedName>
</protein>
<keyword evidence="2" id="KW-1185">Reference proteome</keyword>
<dbReference type="AlphaFoldDB" id="A0A6M1T7C2"/>